<dbReference type="InterPro" id="IPR045979">
    <property type="entry name" value="DUF5935"/>
</dbReference>
<dbReference type="GO" id="GO:0016020">
    <property type="term" value="C:membrane"/>
    <property type="evidence" value="ECO:0007669"/>
    <property type="project" value="UniProtKB-SubCell"/>
</dbReference>
<feature type="region of interest" description="Disordered" evidence="5">
    <location>
        <begin position="419"/>
        <end position="444"/>
    </location>
</feature>
<keyword evidence="2 6" id="KW-0812">Transmembrane</keyword>
<dbReference type="InterPro" id="IPR007016">
    <property type="entry name" value="O-antigen_ligase-rel_domated"/>
</dbReference>
<evidence type="ECO:0000259" key="8">
    <source>
        <dbReference type="Pfam" id="PF19358"/>
    </source>
</evidence>
<reference evidence="9 10" key="1">
    <citation type="submission" date="2020-06" db="EMBL/GenBank/DDBJ databases">
        <title>Schlegella sp. ID0723 isolated from air conditioner.</title>
        <authorList>
            <person name="Kim D.Y."/>
            <person name="Kim D.-U."/>
        </authorList>
    </citation>
    <scope>NUCLEOTIDE SEQUENCE [LARGE SCALE GENOMIC DNA]</scope>
    <source>
        <strain evidence="9 10">ID0723</strain>
    </source>
</reference>
<dbReference type="AlphaFoldDB" id="A0A7Y6TVI3"/>
<keyword evidence="9" id="KW-0436">Ligase</keyword>
<evidence type="ECO:0000256" key="1">
    <source>
        <dbReference type="ARBA" id="ARBA00004141"/>
    </source>
</evidence>
<feature type="transmembrane region" description="Helical" evidence="6">
    <location>
        <begin position="40"/>
        <end position="62"/>
    </location>
</feature>
<feature type="transmembrane region" description="Helical" evidence="6">
    <location>
        <begin position="74"/>
        <end position="95"/>
    </location>
</feature>
<keyword evidence="4 6" id="KW-0472">Membrane</keyword>
<evidence type="ECO:0000256" key="2">
    <source>
        <dbReference type="ARBA" id="ARBA00022692"/>
    </source>
</evidence>
<evidence type="ECO:0000256" key="6">
    <source>
        <dbReference type="SAM" id="Phobius"/>
    </source>
</evidence>
<dbReference type="InterPro" id="IPR051533">
    <property type="entry name" value="WaaL-like"/>
</dbReference>
<feature type="transmembrane region" description="Helical" evidence="6">
    <location>
        <begin position="318"/>
        <end position="340"/>
    </location>
</feature>
<evidence type="ECO:0000256" key="5">
    <source>
        <dbReference type="SAM" id="MobiDB-lite"/>
    </source>
</evidence>
<evidence type="ECO:0000313" key="10">
    <source>
        <dbReference type="Proteomes" id="UP000529637"/>
    </source>
</evidence>
<feature type="compositionally biased region" description="Low complexity" evidence="5">
    <location>
        <begin position="431"/>
        <end position="444"/>
    </location>
</feature>
<dbReference type="InterPro" id="IPR017528">
    <property type="entry name" value="CHP03097O-antigen_lig-rel"/>
</dbReference>
<dbReference type="RefSeq" id="WP_176066772.1">
    <property type="nucleotide sequence ID" value="NZ_JABWMJ010000002.1"/>
</dbReference>
<feature type="transmembrane region" description="Helical" evidence="6">
    <location>
        <begin position="127"/>
        <end position="149"/>
    </location>
</feature>
<feature type="transmembrane region" description="Helical" evidence="6">
    <location>
        <begin position="234"/>
        <end position="251"/>
    </location>
</feature>
<dbReference type="GO" id="GO:0016874">
    <property type="term" value="F:ligase activity"/>
    <property type="evidence" value="ECO:0007669"/>
    <property type="project" value="UniProtKB-KW"/>
</dbReference>
<dbReference type="PANTHER" id="PTHR37422">
    <property type="entry name" value="TEICHURONIC ACID BIOSYNTHESIS PROTEIN TUAE"/>
    <property type="match status" value="1"/>
</dbReference>
<feature type="transmembrane region" description="Helical" evidence="6">
    <location>
        <begin position="101"/>
        <end position="120"/>
    </location>
</feature>
<dbReference type="Proteomes" id="UP000529637">
    <property type="component" value="Unassembled WGS sequence"/>
</dbReference>
<dbReference type="NCBIfam" id="TIGR03097">
    <property type="entry name" value="PEP_O_lig_1"/>
    <property type="match status" value="1"/>
</dbReference>
<organism evidence="9 10">
    <name type="scientific">Piscinibacter koreensis</name>
    <dbReference type="NCBI Taxonomy" id="2742824"/>
    <lineage>
        <taxon>Bacteria</taxon>
        <taxon>Pseudomonadati</taxon>
        <taxon>Pseudomonadota</taxon>
        <taxon>Betaproteobacteria</taxon>
        <taxon>Burkholderiales</taxon>
        <taxon>Sphaerotilaceae</taxon>
        <taxon>Piscinibacter</taxon>
    </lineage>
</organism>
<evidence type="ECO:0000256" key="3">
    <source>
        <dbReference type="ARBA" id="ARBA00022989"/>
    </source>
</evidence>
<feature type="transmembrane region" description="Helical" evidence="6">
    <location>
        <begin position="196"/>
        <end position="222"/>
    </location>
</feature>
<dbReference type="PANTHER" id="PTHR37422:SF13">
    <property type="entry name" value="LIPOPOLYSACCHARIDE BIOSYNTHESIS PROTEIN PA4999-RELATED"/>
    <property type="match status" value="1"/>
</dbReference>
<comment type="subcellular location">
    <subcellularLocation>
        <location evidence="1">Membrane</location>
        <topology evidence="1">Multi-pass membrane protein</topology>
    </subcellularLocation>
</comment>
<evidence type="ECO:0000256" key="4">
    <source>
        <dbReference type="ARBA" id="ARBA00023136"/>
    </source>
</evidence>
<comment type="caution">
    <text evidence="9">The sequence shown here is derived from an EMBL/GenBank/DDBJ whole genome shotgun (WGS) entry which is preliminary data.</text>
</comment>
<keyword evidence="10" id="KW-1185">Reference proteome</keyword>
<dbReference type="Pfam" id="PF04932">
    <property type="entry name" value="Wzy_C"/>
    <property type="match status" value="1"/>
</dbReference>
<gene>
    <name evidence="9" type="ORF">HQN59_05165</name>
</gene>
<dbReference type="EMBL" id="JABWMJ010000002">
    <property type="protein sequence ID" value="NUZ05149.1"/>
    <property type="molecule type" value="Genomic_DNA"/>
</dbReference>
<dbReference type="Pfam" id="PF19358">
    <property type="entry name" value="DUF5935"/>
    <property type="match status" value="1"/>
</dbReference>
<feature type="transmembrane region" description="Helical" evidence="6">
    <location>
        <begin position="367"/>
        <end position="387"/>
    </location>
</feature>
<feature type="domain" description="O-antigen ligase-related" evidence="7">
    <location>
        <begin position="199"/>
        <end position="335"/>
    </location>
</feature>
<evidence type="ECO:0000259" key="7">
    <source>
        <dbReference type="Pfam" id="PF04932"/>
    </source>
</evidence>
<sequence length="444" mass="49467">MRDIALYVVVWAGALCALKRPWIGVILWTWLSVMNPHSLTWASGGASHAMVAALATMTGLFLTKDRWSPFQSPAAMALLAFWLWTCVTLPFSFYFDDSMPLFIRSAKIYLMTFVCLALINTKHKLDWFVGILVFSLAFYGAKGGLFTILNGGNYLVWGPGGFIEGNNELALALVMTIPLIRYLQTQATQKWVRAGLWATLGLTAVTVLGTWSRGAFLAIAAMSFMMWMKGDRKMLWGFALFFIGIVALSMMPDAWWARMGTIQNYEQDASAMGRLNAWEMAWNLAKSNFFGGGFSIYEYPVFARYAPVAWDVHAAHSIYFQVLGEHGFVGLFLFLLIWFFTWKHAKTVTRLAAGVPELQWAMHLSRMLQVSLVGYFTGGAFLSLAYFDLPYDLMVASVVAMLLVKQHVAAHVQPIAQPRLWPAPPEPGRPAGPTGAPGQRQPAL</sequence>
<evidence type="ECO:0000313" key="9">
    <source>
        <dbReference type="EMBL" id="NUZ05149.1"/>
    </source>
</evidence>
<name>A0A7Y6TVI3_9BURK</name>
<keyword evidence="3 6" id="KW-1133">Transmembrane helix</keyword>
<accession>A0A7Y6TVI3</accession>
<proteinExistence type="predicted"/>
<protein>
    <submittedName>
        <fullName evidence="9">Putative O-glycosylation ligase, exosortase A system-associated</fullName>
    </submittedName>
</protein>
<feature type="compositionally biased region" description="Pro residues" evidence="5">
    <location>
        <begin position="421"/>
        <end position="430"/>
    </location>
</feature>
<feature type="domain" description="DUF5935" evidence="8">
    <location>
        <begin position="1"/>
        <end position="187"/>
    </location>
</feature>